<dbReference type="InterPro" id="IPR026055">
    <property type="entry name" value="FAR"/>
</dbReference>
<keyword evidence="4" id="KW-1185">Reference proteome</keyword>
<organism evidence="3 4">
    <name type="scientific">Araneus ventricosus</name>
    <name type="common">Orbweaver spider</name>
    <name type="synonym">Epeira ventricosa</name>
    <dbReference type="NCBI Taxonomy" id="182803"/>
    <lineage>
        <taxon>Eukaryota</taxon>
        <taxon>Metazoa</taxon>
        <taxon>Ecdysozoa</taxon>
        <taxon>Arthropoda</taxon>
        <taxon>Chelicerata</taxon>
        <taxon>Arachnida</taxon>
        <taxon>Araneae</taxon>
        <taxon>Araneomorphae</taxon>
        <taxon>Entelegynae</taxon>
        <taxon>Araneoidea</taxon>
        <taxon>Araneidae</taxon>
        <taxon>Araneus</taxon>
    </lineage>
</organism>
<dbReference type="PANTHER" id="PTHR11011:SF116">
    <property type="entry name" value="FATTY ACYL-COA REDUCTASE CG5065-RELATED"/>
    <property type="match status" value="1"/>
</dbReference>
<dbReference type="PANTHER" id="PTHR11011">
    <property type="entry name" value="MALE STERILITY PROTEIN 2-RELATED"/>
    <property type="match status" value="1"/>
</dbReference>
<evidence type="ECO:0000259" key="2">
    <source>
        <dbReference type="Pfam" id="PF07993"/>
    </source>
</evidence>
<keyword evidence="1" id="KW-0444">Lipid biosynthesis</keyword>
<evidence type="ECO:0000313" key="3">
    <source>
        <dbReference type="EMBL" id="GBN78453.1"/>
    </source>
</evidence>
<reference evidence="3 4" key="1">
    <citation type="journal article" date="2019" name="Sci. Rep.">
        <title>Orb-weaving spider Araneus ventricosus genome elucidates the spidroin gene catalogue.</title>
        <authorList>
            <person name="Kono N."/>
            <person name="Nakamura H."/>
            <person name="Ohtoshi R."/>
            <person name="Moran D.A.P."/>
            <person name="Shinohara A."/>
            <person name="Yoshida Y."/>
            <person name="Fujiwara M."/>
            <person name="Mori M."/>
            <person name="Tomita M."/>
            <person name="Arakawa K."/>
        </authorList>
    </citation>
    <scope>NUCLEOTIDE SEQUENCE [LARGE SCALE GENOMIC DNA]</scope>
</reference>
<dbReference type="EC" id="1.2.1.84" evidence="1"/>
<sequence>MEMHPQQSQIQLYDGRMLKPGILNEDKEKLQEQIAHCKPDWPNSYEFSKCLAKNVITDTALDLPVAIIRPSMVFSTWKHPIPTRRR</sequence>
<accession>A0A4Y2RS07</accession>
<dbReference type="GO" id="GO:0102965">
    <property type="term" value="F:alcohol-forming long-chain fatty acyl-CoA reductase activity"/>
    <property type="evidence" value="ECO:0007669"/>
    <property type="project" value="UniProtKB-EC"/>
</dbReference>
<evidence type="ECO:0000313" key="4">
    <source>
        <dbReference type="Proteomes" id="UP000499080"/>
    </source>
</evidence>
<dbReference type="AlphaFoldDB" id="A0A4Y2RS07"/>
<protein>
    <recommendedName>
        <fullName evidence="1">Fatty acyl-CoA reductase</fullName>
        <ecNumber evidence="1">1.2.1.84</ecNumber>
    </recommendedName>
</protein>
<dbReference type="Gene3D" id="3.40.50.720">
    <property type="entry name" value="NAD(P)-binding Rossmann-like Domain"/>
    <property type="match status" value="1"/>
</dbReference>
<keyword evidence="1" id="KW-0560">Oxidoreductase</keyword>
<evidence type="ECO:0000256" key="1">
    <source>
        <dbReference type="RuleBase" id="RU363097"/>
    </source>
</evidence>
<feature type="domain" description="Thioester reductase (TE)" evidence="2">
    <location>
        <begin position="17"/>
        <end position="80"/>
    </location>
</feature>
<proteinExistence type="inferred from homology"/>
<comment type="function">
    <text evidence="1">Catalyzes the reduction of fatty acyl-CoA to fatty alcohols.</text>
</comment>
<comment type="catalytic activity">
    <reaction evidence="1">
        <text>a long-chain fatty acyl-CoA + 2 NADPH + 2 H(+) = a long-chain primary fatty alcohol + 2 NADP(+) + CoA</text>
        <dbReference type="Rhea" id="RHEA:52716"/>
        <dbReference type="ChEBI" id="CHEBI:15378"/>
        <dbReference type="ChEBI" id="CHEBI:57287"/>
        <dbReference type="ChEBI" id="CHEBI:57783"/>
        <dbReference type="ChEBI" id="CHEBI:58349"/>
        <dbReference type="ChEBI" id="CHEBI:77396"/>
        <dbReference type="ChEBI" id="CHEBI:83139"/>
        <dbReference type="EC" id="1.2.1.84"/>
    </reaction>
</comment>
<dbReference type="OrthoDB" id="6422683at2759"/>
<keyword evidence="1" id="KW-0521">NADP</keyword>
<name>A0A4Y2RS07_ARAVE</name>
<dbReference type="GO" id="GO:0005777">
    <property type="term" value="C:peroxisome"/>
    <property type="evidence" value="ECO:0007669"/>
    <property type="project" value="TreeGrafter"/>
</dbReference>
<comment type="caution">
    <text evidence="3">The sequence shown here is derived from an EMBL/GenBank/DDBJ whole genome shotgun (WGS) entry which is preliminary data.</text>
</comment>
<gene>
    <name evidence="3" type="ORF">AVEN_119241_1</name>
</gene>
<comment type="similarity">
    <text evidence="1">Belongs to the fatty acyl-CoA reductase family.</text>
</comment>
<dbReference type="Pfam" id="PF07993">
    <property type="entry name" value="NAD_binding_4"/>
    <property type="match status" value="1"/>
</dbReference>
<dbReference type="Proteomes" id="UP000499080">
    <property type="component" value="Unassembled WGS sequence"/>
</dbReference>
<dbReference type="EMBL" id="BGPR01018181">
    <property type="protein sequence ID" value="GBN78453.1"/>
    <property type="molecule type" value="Genomic_DNA"/>
</dbReference>
<keyword evidence="1" id="KW-0443">Lipid metabolism</keyword>
<dbReference type="GO" id="GO:0035336">
    <property type="term" value="P:long-chain fatty-acyl-CoA metabolic process"/>
    <property type="evidence" value="ECO:0007669"/>
    <property type="project" value="TreeGrafter"/>
</dbReference>
<dbReference type="GO" id="GO:0080019">
    <property type="term" value="F:alcohol-forming very long-chain fatty acyl-CoA reductase activity"/>
    <property type="evidence" value="ECO:0007669"/>
    <property type="project" value="InterPro"/>
</dbReference>
<dbReference type="InterPro" id="IPR013120">
    <property type="entry name" value="FAR_NAD-bd"/>
</dbReference>